<name>A0A1X0PAC3_9TRYP</name>
<gene>
    <name evidence="6" type="ORF">TM35_000016520</name>
</gene>
<evidence type="ECO:0000256" key="1">
    <source>
        <dbReference type="ARBA" id="ARBA00022801"/>
    </source>
</evidence>
<dbReference type="PANTHER" id="PTHR10340">
    <property type="entry name" value="SPHINGOMYELIN PHOSPHODIESTERASE"/>
    <property type="match status" value="1"/>
</dbReference>
<keyword evidence="4" id="KW-1133">Transmembrane helix</keyword>
<evidence type="ECO:0000313" key="7">
    <source>
        <dbReference type="Proteomes" id="UP000192257"/>
    </source>
</evidence>
<dbReference type="Gene3D" id="3.60.21.10">
    <property type="match status" value="1"/>
</dbReference>
<keyword evidence="5" id="KW-0732">Signal</keyword>
<organism evidence="6 7">
    <name type="scientific">Trypanosoma theileri</name>
    <dbReference type="NCBI Taxonomy" id="67003"/>
    <lineage>
        <taxon>Eukaryota</taxon>
        <taxon>Discoba</taxon>
        <taxon>Euglenozoa</taxon>
        <taxon>Kinetoplastea</taxon>
        <taxon>Metakinetoplastina</taxon>
        <taxon>Trypanosomatida</taxon>
        <taxon>Trypanosomatidae</taxon>
        <taxon>Trypanosoma</taxon>
    </lineage>
</organism>
<dbReference type="OrthoDB" id="348678at2759"/>
<evidence type="ECO:0000256" key="2">
    <source>
        <dbReference type="ARBA" id="ARBA00023180"/>
    </source>
</evidence>
<protein>
    <submittedName>
        <fullName evidence="6">Beta-fructofuranosidase-like protein</fullName>
    </submittedName>
</protein>
<keyword evidence="7" id="KW-1185">Reference proteome</keyword>
<dbReference type="GeneID" id="39981113"/>
<sequence>MHKPLATSTLFLLMLLLALFFLSGWCCAVQVNLISDTHYDPAYGLANAYGPCIDNISSPPLGTSGCDAPKDLITSLCTDMTIQNSTYTYLSGDLQRHHFDVSGLSLNDTFDFLSQSLAAVHSSDGNNTPKVVAAMGNNDMVPNYTFNTTEGSNVFISEESGILQRHNLLGKEEAQQFEKCAYYIRIVSPTLRVIVLHTLIWCFSLKPSIPDDEKDPCGQFEFLSTQLEEARLANSKVIILSHIPPYINVWGVLTAKKLRSVKEDMYWKPNYQSRYNTLMKNYSSTVMIQLFGHTHLFSLQALENGVPSYVIPAVTPIYKNIPSYMVAQFDDNTWGLNSLMQRFLSNSKWSNGLRVEDVFGNLNNISSIRSAAKRLITDNTTWAQYVTLHGGGVENHALFPGGECDSWCRTLSACSMFSDTWNDIQSCMKKKEKKENQALTITLVVLGVLVIMVGSGMLFLHYRRQVNRKRVGELVCNDETPNEDGTTNFDAPGEENFDRQGAPEGVDQKLPPPRDGNNGQ</sequence>
<feature type="signal peptide" evidence="5">
    <location>
        <begin position="1"/>
        <end position="28"/>
    </location>
</feature>
<comment type="caution">
    <text evidence="6">The sequence shown here is derived from an EMBL/GenBank/DDBJ whole genome shotgun (WGS) entry which is preliminary data.</text>
</comment>
<keyword evidence="1" id="KW-0378">Hydrolase</keyword>
<keyword evidence="4" id="KW-0812">Transmembrane</keyword>
<dbReference type="PANTHER" id="PTHR10340:SF57">
    <property type="entry name" value="METALLOPHOS DOMAIN-CONTAINING PROTEIN"/>
    <property type="match status" value="1"/>
</dbReference>
<evidence type="ECO:0000256" key="3">
    <source>
        <dbReference type="SAM" id="MobiDB-lite"/>
    </source>
</evidence>
<evidence type="ECO:0000256" key="5">
    <source>
        <dbReference type="SAM" id="SignalP"/>
    </source>
</evidence>
<evidence type="ECO:0000313" key="6">
    <source>
        <dbReference type="EMBL" id="ORC93775.1"/>
    </source>
</evidence>
<feature type="transmembrane region" description="Helical" evidence="4">
    <location>
        <begin position="438"/>
        <end position="460"/>
    </location>
</feature>
<evidence type="ECO:0000256" key="4">
    <source>
        <dbReference type="SAM" id="Phobius"/>
    </source>
</evidence>
<dbReference type="STRING" id="67003.A0A1X0PAC3"/>
<dbReference type="AlphaFoldDB" id="A0A1X0PAC3"/>
<accession>A0A1X0PAC3</accession>
<keyword evidence="2" id="KW-0325">Glycoprotein</keyword>
<dbReference type="EMBL" id="NBCO01000001">
    <property type="protein sequence ID" value="ORC93775.1"/>
    <property type="molecule type" value="Genomic_DNA"/>
</dbReference>
<dbReference type="Proteomes" id="UP000192257">
    <property type="component" value="Unassembled WGS sequence"/>
</dbReference>
<feature type="chain" id="PRO_5013004378" evidence="5">
    <location>
        <begin position="29"/>
        <end position="520"/>
    </location>
</feature>
<dbReference type="InterPro" id="IPR029052">
    <property type="entry name" value="Metallo-depent_PP-like"/>
</dbReference>
<dbReference type="SUPFAM" id="SSF56300">
    <property type="entry name" value="Metallo-dependent phosphatases"/>
    <property type="match status" value="1"/>
</dbReference>
<proteinExistence type="predicted"/>
<keyword evidence="4" id="KW-0472">Membrane</keyword>
<dbReference type="GO" id="GO:0016787">
    <property type="term" value="F:hydrolase activity"/>
    <property type="evidence" value="ECO:0007669"/>
    <property type="project" value="UniProtKB-KW"/>
</dbReference>
<feature type="region of interest" description="Disordered" evidence="3">
    <location>
        <begin position="476"/>
        <end position="520"/>
    </location>
</feature>
<dbReference type="VEuPathDB" id="TriTrypDB:TM35_000016520"/>
<reference evidence="6 7" key="1">
    <citation type="submission" date="2017-03" db="EMBL/GenBank/DDBJ databases">
        <title>An alternative strategy for trypanosome survival in the mammalian bloodstream revealed through genome and transcriptome analysis of the ubiquitous bovine parasite Trypanosoma (Megatrypanum) theileri.</title>
        <authorList>
            <person name="Kelly S."/>
            <person name="Ivens A."/>
            <person name="Mott A."/>
            <person name="O'Neill E."/>
            <person name="Emms D."/>
            <person name="Macleod O."/>
            <person name="Voorheis P."/>
            <person name="Matthews J."/>
            <person name="Matthews K."/>
            <person name="Carrington M."/>
        </authorList>
    </citation>
    <scope>NUCLEOTIDE SEQUENCE [LARGE SCALE GENOMIC DNA]</scope>
    <source>
        <strain evidence="6">Edinburgh</strain>
    </source>
</reference>
<dbReference type="RefSeq" id="XP_028887841.1">
    <property type="nucleotide sequence ID" value="XM_029021333.1"/>
</dbReference>